<dbReference type="Gene3D" id="3.30.70.100">
    <property type="match status" value="1"/>
</dbReference>
<dbReference type="SUPFAM" id="SSF50182">
    <property type="entry name" value="Sm-like ribonucleoproteins"/>
    <property type="match status" value="1"/>
</dbReference>
<evidence type="ECO:0000256" key="4">
    <source>
        <dbReference type="ARBA" id="ARBA00022692"/>
    </source>
</evidence>
<dbReference type="Pfam" id="PF00924">
    <property type="entry name" value="MS_channel_2nd"/>
    <property type="match status" value="1"/>
</dbReference>
<comment type="caution">
    <text evidence="11">The sequence shown here is derived from an EMBL/GenBank/DDBJ whole genome shotgun (WGS) entry which is preliminary data.</text>
</comment>
<accession>A0ABW7NE65</accession>
<proteinExistence type="inferred from homology"/>
<gene>
    <name evidence="11" type="ORF">ACHKAR_19165</name>
</gene>
<dbReference type="SUPFAM" id="SSF82689">
    <property type="entry name" value="Mechanosensitive channel protein MscS (YggB), C-terminal domain"/>
    <property type="match status" value="1"/>
</dbReference>
<evidence type="ECO:0000256" key="7">
    <source>
        <dbReference type="SAM" id="Phobius"/>
    </source>
</evidence>
<dbReference type="EMBL" id="JBIPKE010000020">
    <property type="protein sequence ID" value="MFH6985581.1"/>
    <property type="molecule type" value="Genomic_DNA"/>
</dbReference>
<evidence type="ECO:0000313" key="11">
    <source>
        <dbReference type="EMBL" id="MFH6985581.1"/>
    </source>
</evidence>
<feature type="domain" description="Mechanosensitive ion channel transmembrane helices 2/3" evidence="10">
    <location>
        <begin position="86"/>
        <end position="129"/>
    </location>
</feature>
<dbReference type="InterPro" id="IPR010920">
    <property type="entry name" value="LSM_dom_sf"/>
</dbReference>
<dbReference type="Gene3D" id="1.10.287.1260">
    <property type="match status" value="1"/>
</dbReference>
<dbReference type="SUPFAM" id="SSF82861">
    <property type="entry name" value="Mechanosensitive channel protein MscS (YggB), transmembrane region"/>
    <property type="match status" value="1"/>
</dbReference>
<feature type="domain" description="Mechanosensitive ion channel MscS C-terminal" evidence="9">
    <location>
        <begin position="204"/>
        <end position="288"/>
    </location>
</feature>
<feature type="transmembrane region" description="Helical" evidence="7">
    <location>
        <begin position="83"/>
        <end position="104"/>
    </location>
</feature>
<evidence type="ECO:0000256" key="3">
    <source>
        <dbReference type="ARBA" id="ARBA00022475"/>
    </source>
</evidence>
<evidence type="ECO:0000256" key="1">
    <source>
        <dbReference type="ARBA" id="ARBA00004651"/>
    </source>
</evidence>
<comment type="subcellular location">
    <subcellularLocation>
        <location evidence="1">Cell membrane</location>
        <topology evidence="1">Multi-pass membrane protein</topology>
    </subcellularLocation>
</comment>
<keyword evidence="5 7" id="KW-1133">Transmembrane helix</keyword>
<dbReference type="InterPro" id="IPR006685">
    <property type="entry name" value="MscS_channel_2nd"/>
</dbReference>
<dbReference type="InterPro" id="IPR049278">
    <property type="entry name" value="MS_channel_C"/>
</dbReference>
<keyword evidence="3" id="KW-1003">Cell membrane</keyword>
<keyword evidence="4 7" id="KW-0812">Transmembrane</keyword>
<evidence type="ECO:0000256" key="2">
    <source>
        <dbReference type="ARBA" id="ARBA00008017"/>
    </source>
</evidence>
<evidence type="ECO:0000256" key="5">
    <source>
        <dbReference type="ARBA" id="ARBA00022989"/>
    </source>
</evidence>
<dbReference type="Pfam" id="PF21088">
    <property type="entry name" value="MS_channel_1st"/>
    <property type="match status" value="1"/>
</dbReference>
<dbReference type="InterPro" id="IPR011066">
    <property type="entry name" value="MscS_channel_C_sf"/>
</dbReference>
<feature type="transmembrane region" description="Helical" evidence="7">
    <location>
        <begin position="42"/>
        <end position="63"/>
    </location>
</feature>
<dbReference type="Gene3D" id="2.30.30.60">
    <property type="match status" value="1"/>
</dbReference>
<feature type="domain" description="Mechanosensitive ion channel MscS" evidence="8">
    <location>
        <begin position="130"/>
        <end position="196"/>
    </location>
</feature>
<dbReference type="PANTHER" id="PTHR30221:SF1">
    <property type="entry name" value="SMALL-CONDUCTANCE MECHANOSENSITIVE CHANNEL"/>
    <property type="match status" value="1"/>
</dbReference>
<sequence length="317" mass="34982">MQADSLAQATKKMAQEITSEMKAPVEHITEKVDSWMDGFLSMLPNMAVALVLFIIFLICAKAFQKVFLKLFRKSSENQALENLFGTIVYYIVLGTGIFIILGVLQLDKAVTSLLAGVGVVGLALGFAFQDIAANFVSGIILAFRTPFRIGDIVKIGDYMGAVSRTNLRVSVIRTFQGQEVYIPNKDVLQSPIENFTILGERRIDLAVGVSYGDDLEKVERLVKETISNLEGVVRKEDLIFSYTAFGDSSINFEVKFWVHYPDQPGYLIMLSKAIKAIKGAFDQNDITIPFPIRTLDFGIKGGEKLSAMQLNTGNAPS</sequence>
<dbReference type="InterPro" id="IPR011014">
    <property type="entry name" value="MscS_channel_TM-2"/>
</dbReference>
<dbReference type="PANTHER" id="PTHR30221">
    <property type="entry name" value="SMALL-CONDUCTANCE MECHANOSENSITIVE CHANNEL"/>
    <property type="match status" value="1"/>
</dbReference>
<protein>
    <submittedName>
        <fullName evidence="11">Mechanosensitive ion channel family protein</fullName>
    </submittedName>
</protein>
<evidence type="ECO:0000259" key="8">
    <source>
        <dbReference type="Pfam" id="PF00924"/>
    </source>
</evidence>
<name>A0ABW7NE65_9BACT</name>
<dbReference type="Pfam" id="PF21082">
    <property type="entry name" value="MS_channel_3rd"/>
    <property type="match status" value="1"/>
</dbReference>
<reference evidence="11 12" key="1">
    <citation type="journal article" date="2013" name="Int. J. Syst. Evol. Microbiol.">
        <title>Marinoscillum luteum sp. nov., isolated from marine sediment.</title>
        <authorList>
            <person name="Cha I.T."/>
            <person name="Park S.J."/>
            <person name="Kim S.J."/>
            <person name="Kim J.G."/>
            <person name="Jung M.Y."/>
            <person name="Shin K.S."/>
            <person name="Kwon K.K."/>
            <person name="Yang S.H."/>
            <person name="Seo Y.S."/>
            <person name="Rhee S.K."/>
        </authorList>
    </citation>
    <scope>NUCLEOTIDE SEQUENCE [LARGE SCALE GENOMIC DNA]</scope>
    <source>
        <strain evidence="11 12">KCTC 23939</strain>
    </source>
</reference>
<comment type="similarity">
    <text evidence="2">Belongs to the MscS (TC 1.A.23) family.</text>
</comment>
<dbReference type="InterPro" id="IPR049142">
    <property type="entry name" value="MS_channel_1st"/>
</dbReference>
<dbReference type="Proteomes" id="UP001610063">
    <property type="component" value="Unassembled WGS sequence"/>
</dbReference>
<dbReference type="RefSeq" id="WP_395419003.1">
    <property type="nucleotide sequence ID" value="NZ_JBIPKE010000020.1"/>
</dbReference>
<evidence type="ECO:0000256" key="6">
    <source>
        <dbReference type="ARBA" id="ARBA00023136"/>
    </source>
</evidence>
<keyword evidence="6 7" id="KW-0472">Membrane</keyword>
<evidence type="ECO:0000259" key="9">
    <source>
        <dbReference type="Pfam" id="PF21082"/>
    </source>
</evidence>
<keyword evidence="12" id="KW-1185">Reference proteome</keyword>
<evidence type="ECO:0000259" key="10">
    <source>
        <dbReference type="Pfam" id="PF21088"/>
    </source>
</evidence>
<organism evidence="11 12">
    <name type="scientific">Marinoscillum luteum</name>
    <dbReference type="NCBI Taxonomy" id="861051"/>
    <lineage>
        <taxon>Bacteria</taxon>
        <taxon>Pseudomonadati</taxon>
        <taxon>Bacteroidota</taxon>
        <taxon>Cytophagia</taxon>
        <taxon>Cytophagales</taxon>
        <taxon>Reichenbachiellaceae</taxon>
        <taxon>Marinoscillum</taxon>
    </lineage>
</organism>
<dbReference type="InterPro" id="IPR023408">
    <property type="entry name" value="MscS_beta-dom_sf"/>
</dbReference>
<evidence type="ECO:0000313" key="12">
    <source>
        <dbReference type="Proteomes" id="UP001610063"/>
    </source>
</evidence>
<dbReference type="InterPro" id="IPR045275">
    <property type="entry name" value="MscS_archaea/bacteria_type"/>
</dbReference>